<dbReference type="GO" id="GO:0043565">
    <property type="term" value="F:sequence-specific DNA binding"/>
    <property type="evidence" value="ECO:0007669"/>
    <property type="project" value="InterPro"/>
</dbReference>
<dbReference type="SUPFAM" id="SSF46785">
    <property type="entry name" value="Winged helix' DNA-binding domain"/>
    <property type="match status" value="2"/>
</dbReference>
<dbReference type="GO" id="GO:0030154">
    <property type="term" value="P:cell differentiation"/>
    <property type="evidence" value="ECO:0007669"/>
    <property type="project" value="TreeGrafter"/>
</dbReference>
<organism evidence="5 6">
    <name type="scientific">Schistosoma bovis</name>
    <name type="common">Blood fluke</name>
    <dbReference type="NCBI Taxonomy" id="6184"/>
    <lineage>
        <taxon>Eukaryota</taxon>
        <taxon>Metazoa</taxon>
        <taxon>Spiralia</taxon>
        <taxon>Lophotrochozoa</taxon>
        <taxon>Platyhelminthes</taxon>
        <taxon>Trematoda</taxon>
        <taxon>Digenea</taxon>
        <taxon>Strigeidida</taxon>
        <taxon>Schistosomatoidea</taxon>
        <taxon>Schistosomatidae</taxon>
        <taxon>Schistosoma</taxon>
    </lineage>
</organism>
<accession>A0A430PWW0</accession>
<evidence type="ECO:0000313" key="6">
    <source>
        <dbReference type="Proteomes" id="UP000290809"/>
    </source>
</evidence>
<dbReference type="PANTHER" id="PTHR11849">
    <property type="entry name" value="ETS"/>
    <property type="match status" value="1"/>
</dbReference>
<gene>
    <name evidence="5" type="ORF">DC041_0010582</name>
</gene>
<evidence type="ECO:0000256" key="1">
    <source>
        <dbReference type="ARBA" id="ARBA00005562"/>
    </source>
</evidence>
<dbReference type="GO" id="GO:0000981">
    <property type="term" value="F:DNA-binding transcription factor activity, RNA polymerase II-specific"/>
    <property type="evidence" value="ECO:0007669"/>
    <property type="project" value="TreeGrafter"/>
</dbReference>
<dbReference type="PANTHER" id="PTHR11849:SF195">
    <property type="entry name" value="GA-BINDING PROTEIN ALPHA CHAIN"/>
    <property type="match status" value="1"/>
</dbReference>
<proteinExistence type="inferred from homology"/>
<evidence type="ECO:0000259" key="4">
    <source>
        <dbReference type="PROSITE" id="PS50061"/>
    </source>
</evidence>
<feature type="non-terminal residue" evidence="5">
    <location>
        <position position="1"/>
    </location>
</feature>
<feature type="domain" description="ETS" evidence="4">
    <location>
        <begin position="27"/>
        <end position="90"/>
    </location>
</feature>
<keyword evidence="6" id="KW-1185">Reference proteome</keyword>
<evidence type="ECO:0000256" key="2">
    <source>
        <dbReference type="ARBA" id="ARBA00023125"/>
    </source>
</evidence>
<sequence length="175" mass="20554">GAFLLAQNGNTLQQGISNSQSSAAGQVQLWQFLLELLTDWRYREAIHWISDDGEFKLSNPEQVAAMWGHRKNKPAMNYEKLSRALRYYYDAAQVQLWQFLLELLTDWRYREAIHWISDDGEFKLSNPEQVAAMWGHRKNKPAMNYEKLSRALRYYYDGDMISKVSIKIVTLFQVI</sequence>
<keyword evidence="3" id="KW-0539">Nucleus</keyword>
<dbReference type="Proteomes" id="UP000290809">
    <property type="component" value="Unassembled WGS sequence"/>
</dbReference>
<dbReference type="InterPro" id="IPR036388">
    <property type="entry name" value="WH-like_DNA-bd_sf"/>
</dbReference>
<dbReference type="PROSITE" id="PS50061">
    <property type="entry name" value="ETS_DOMAIN_3"/>
    <property type="match status" value="2"/>
</dbReference>
<dbReference type="PROSITE" id="PS00345">
    <property type="entry name" value="ETS_DOMAIN_1"/>
    <property type="match status" value="2"/>
</dbReference>
<evidence type="ECO:0000313" key="5">
    <source>
        <dbReference type="EMBL" id="RTG79943.1"/>
    </source>
</evidence>
<comment type="caution">
    <text evidence="5">The sequence shown here is derived from an EMBL/GenBank/DDBJ whole genome shotgun (WGS) entry which is preliminary data.</text>
</comment>
<dbReference type="SMART" id="SM00413">
    <property type="entry name" value="ETS"/>
    <property type="match status" value="2"/>
</dbReference>
<protein>
    <submittedName>
        <fullName evidence="5">GA-binding protein transcription factor, alpha</fullName>
    </submittedName>
</protein>
<dbReference type="GO" id="GO:0005634">
    <property type="term" value="C:nucleus"/>
    <property type="evidence" value="ECO:0007669"/>
    <property type="project" value="UniProtKB-SubCell"/>
</dbReference>
<dbReference type="STRING" id="6184.A0A430PWW0"/>
<feature type="domain" description="ETS" evidence="4">
    <location>
        <begin position="94"/>
        <end position="167"/>
    </location>
</feature>
<reference evidence="5 6" key="1">
    <citation type="journal article" date="2019" name="PLoS Pathog.">
        <title>Genome sequence of the bovine parasite Schistosoma bovis Tanzania.</title>
        <authorList>
            <person name="Oey H."/>
            <person name="Zakrzewski M."/>
            <person name="Gobert G."/>
            <person name="Gravermann K."/>
            <person name="Stoye J."/>
            <person name="Jones M."/>
            <person name="Mcmanus D."/>
            <person name="Krause L."/>
        </authorList>
    </citation>
    <scope>NUCLEOTIDE SEQUENCE [LARGE SCALE GENOMIC DNA]</scope>
    <source>
        <strain evidence="5 6">TAN1997</strain>
    </source>
</reference>
<comment type="subcellular location">
    <subcellularLocation>
        <location evidence="3">Nucleus</location>
    </subcellularLocation>
</comment>
<dbReference type="PROSITE" id="PS00346">
    <property type="entry name" value="ETS_DOMAIN_2"/>
    <property type="match status" value="2"/>
</dbReference>
<dbReference type="InterPro" id="IPR000418">
    <property type="entry name" value="Ets_dom"/>
</dbReference>
<dbReference type="PRINTS" id="PR00454">
    <property type="entry name" value="ETSDOMAIN"/>
</dbReference>
<dbReference type="AlphaFoldDB" id="A0A430PWW0"/>
<dbReference type="InterPro" id="IPR036390">
    <property type="entry name" value="WH_DNA-bd_sf"/>
</dbReference>
<evidence type="ECO:0000256" key="3">
    <source>
        <dbReference type="RuleBase" id="RU004019"/>
    </source>
</evidence>
<keyword evidence="2 3" id="KW-0238">DNA-binding</keyword>
<dbReference type="InterPro" id="IPR046328">
    <property type="entry name" value="ETS_fam"/>
</dbReference>
<dbReference type="EMBL" id="QMKO01004748">
    <property type="protein sequence ID" value="RTG79943.1"/>
    <property type="molecule type" value="Genomic_DNA"/>
</dbReference>
<name>A0A430PWW0_SCHBO</name>
<dbReference type="Gene3D" id="1.10.10.10">
    <property type="entry name" value="Winged helix-like DNA-binding domain superfamily/Winged helix DNA-binding domain"/>
    <property type="match status" value="2"/>
</dbReference>
<dbReference type="Pfam" id="PF00178">
    <property type="entry name" value="Ets"/>
    <property type="match status" value="2"/>
</dbReference>
<comment type="similarity">
    <text evidence="1 3">Belongs to the ETS family.</text>
</comment>